<comment type="function">
    <text evidence="5">Catalyzes the dephosphorylation of the nucleoside 5'-monophosphates deoxyadenosine monophosphate (dAMP), deoxycytidine monophosphate (dCMP), deoxyguanosine monophosphate (dGMP) and deoxythymidine monophosphate (dTMP).</text>
</comment>
<comment type="subunit">
    <text evidence="7">Homodimer.</text>
</comment>
<dbReference type="GO" id="GO:0002953">
    <property type="term" value="F:5'-deoxynucleotidase activity"/>
    <property type="evidence" value="ECO:0007669"/>
    <property type="project" value="UniProtKB-EC"/>
</dbReference>
<dbReference type="InterPro" id="IPR003607">
    <property type="entry name" value="HD/PDEase_dom"/>
</dbReference>
<evidence type="ECO:0000256" key="10">
    <source>
        <dbReference type="ARBA" id="ARBA00022801"/>
    </source>
</evidence>
<evidence type="ECO:0000256" key="7">
    <source>
        <dbReference type="ARBA" id="ARBA00011738"/>
    </source>
</evidence>
<comment type="cofactor">
    <cofactor evidence="2">
        <name>Mn(2+)</name>
        <dbReference type="ChEBI" id="CHEBI:29035"/>
    </cofactor>
</comment>
<evidence type="ECO:0000313" key="16">
    <source>
        <dbReference type="Proteomes" id="UP000287972"/>
    </source>
</evidence>
<evidence type="ECO:0000256" key="13">
    <source>
        <dbReference type="SAM" id="MobiDB-lite"/>
    </source>
</evidence>
<dbReference type="GO" id="GO:0046872">
    <property type="term" value="F:metal ion binding"/>
    <property type="evidence" value="ECO:0007669"/>
    <property type="project" value="UniProtKB-KW"/>
</dbReference>
<dbReference type="FunFam" id="1.10.3210.10:FF:000011">
    <property type="entry name" value="HD domain-containing protein 2"/>
    <property type="match status" value="1"/>
</dbReference>
<evidence type="ECO:0000313" key="15">
    <source>
        <dbReference type="EMBL" id="RSL76842.1"/>
    </source>
</evidence>
<dbReference type="InterPro" id="IPR039356">
    <property type="entry name" value="YfbR/HDDC2"/>
</dbReference>
<sequence>MATSRSPRACSVPRIQDDPGLLCFEDKMAEMTSMDTPTRKDVADLWTVEKALTGNDLVQGSSSPISLFHLLGGLKATKREGWKRHGINPESVADHSYRMGMIAMFTPQGLDQVKCMKMCMVHDVAESVVGDITPFSGVSKTEKARRETATIEYIATRWSGPHTSELRELWHEFEAAETPEAQFAQDIDKIDLLLQAVEYEKDGKGQRDLGEFMGVVRKLRTEAGKAWADEILLEREKLWEGREHIRGEQAEKGGVSTEAQKLQDAYYA</sequence>
<dbReference type="Proteomes" id="UP000287972">
    <property type="component" value="Unassembled WGS sequence"/>
</dbReference>
<dbReference type="SUPFAM" id="SSF109604">
    <property type="entry name" value="HD-domain/PDEase-like"/>
    <property type="match status" value="1"/>
</dbReference>
<dbReference type="InterPro" id="IPR006674">
    <property type="entry name" value="HD_domain"/>
</dbReference>
<comment type="cofactor">
    <cofactor evidence="3">
        <name>Co(2+)</name>
        <dbReference type="ChEBI" id="CHEBI:48828"/>
    </cofactor>
</comment>
<comment type="catalytic activity">
    <reaction evidence="1">
        <text>a 2'-deoxyribonucleoside 5'-phosphate + H2O = a 2'-deoxyribonucleoside + phosphate</text>
        <dbReference type="Rhea" id="RHEA:36167"/>
        <dbReference type="ChEBI" id="CHEBI:15377"/>
        <dbReference type="ChEBI" id="CHEBI:18274"/>
        <dbReference type="ChEBI" id="CHEBI:43474"/>
        <dbReference type="ChEBI" id="CHEBI:65317"/>
        <dbReference type="EC" id="3.1.3.89"/>
    </reaction>
</comment>
<evidence type="ECO:0000256" key="4">
    <source>
        <dbReference type="ARBA" id="ARBA00001946"/>
    </source>
</evidence>
<evidence type="ECO:0000256" key="8">
    <source>
        <dbReference type="ARBA" id="ARBA00012964"/>
    </source>
</evidence>
<dbReference type="EMBL" id="NKCL01000276">
    <property type="protein sequence ID" value="RSL76842.1"/>
    <property type="molecule type" value="Genomic_DNA"/>
</dbReference>
<name>A0A428RH37_9HYPO</name>
<comment type="similarity">
    <text evidence="6">Belongs to the HDDC2 family.</text>
</comment>
<evidence type="ECO:0000256" key="12">
    <source>
        <dbReference type="ARBA" id="ARBA00023285"/>
    </source>
</evidence>
<evidence type="ECO:0000256" key="6">
    <source>
        <dbReference type="ARBA" id="ARBA00009999"/>
    </source>
</evidence>
<accession>A0A428RH37</accession>
<dbReference type="EC" id="3.1.3.89" evidence="8"/>
<dbReference type="PANTHER" id="PTHR11845:SF13">
    <property type="entry name" value="5'-DEOXYNUCLEOTIDASE HDDC2"/>
    <property type="match status" value="1"/>
</dbReference>
<evidence type="ECO:0000256" key="9">
    <source>
        <dbReference type="ARBA" id="ARBA00022723"/>
    </source>
</evidence>
<keyword evidence="12" id="KW-0170">Cobalt</keyword>
<protein>
    <recommendedName>
        <fullName evidence="8">5'-deoxynucleotidase</fullName>
        <ecNumber evidence="8">3.1.3.89</ecNumber>
    </recommendedName>
</protein>
<keyword evidence="10" id="KW-0378">Hydrolase</keyword>
<evidence type="ECO:0000256" key="1">
    <source>
        <dbReference type="ARBA" id="ARBA00001638"/>
    </source>
</evidence>
<feature type="domain" description="HD/PDEase" evidence="14">
    <location>
        <begin position="88"/>
        <end position="202"/>
    </location>
</feature>
<dbReference type="GO" id="GO:0005737">
    <property type="term" value="C:cytoplasm"/>
    <property type="evidence" value="ECO:0007669"/>
    <property type="project" value="TreeGrafter"/>
</dbReference>
<dbReference type="Pfam" id="PF13023">
    <property type="entry name" value="HD_3"/>
    <property type="match status" value="1"/>
</dbReference>
<organism evidence="15 16">
    <name type="scientific">Fusarium floridanum</name>
    <dbReference type="NCBI Taxonomy" id="1325733"/>
    <lineage>
        <taxon>Eukaryota</taxon>
        <taxon>Fungi</taxon>
        <taxon>Dikarya</taxon>
        <taxon>Ascomycota</taxon>
        <taxon>Pezizomycotina</taxon>
        <taxon>Sordariomycetes</taxon>
        <taxon>Hypocreomycetidae</taxon>
        <taxon>Hypocreales</taxon>
        <taxon>Nectriaceae</taxon>
        <taxon>Fusarium</taxon>
        <taxon>Fusarium solani species complex</taxon>
    </lineage>
</organism>
<keyword evidence="9" id="KW-0479">Metal-binding</keyword>
<dbReference type="AlphaFoldDB" id="A0A428RH37"/>
<dbReference type="PANTHER" id="PTHR11845">
    <property type="entry name" value="5'-DEOXYNUCLEOTIDASE HDDC2"/>
    <property type="match status" value="1"/>
</dbReference>
<dbReference type="GO" id="GO:0009159">
    <property type="term" value="P:deoxyribonucleoside monophosphate catabolic process"/>
    <property type="evidence" value="ECO:0007669"/>
    <property type="project" value="UniProtKB-ARBA"/>
</dbReference>
<evidence type="ECO:0000256" key="5">
    <source>
        <dbReference type="ARBA" id="ARBA00004074"/>
    </source>
</evidence>
<evidence type="ECO:0000256" key="11">
    <source>
        <dbReference type="ARBA" id="ARBA00022842"/>
    </source>
</evidence>
<dbReference type="Gene3D" id="1.10.3210.10">
    <property type="entry name" value="Hypothetical protein af1432"/>
    <property type="match status" value="1"/>
</dbReference>
<dbReference type="SMART" id="SM00471">
    <property type="entry name" value="HDc"/>
    <property type="match status" value="1"/>
</dbReference>
<proteinExistence type="inferred from homology"/>
<evidence type="ECO:0000256" key="2">
    <source>
        <dbReference type="ARBA" id="ARBA00001936"/>
    </source>
</evidence>
<keyword evidence="11" id="KW-0460">Magnesium</keyword>
<evidence type="ECO:0000259" key="14">
    <source>
        <dbReference type="SMART" id="SM00471"/>
    </source>
</evidence>
<comment type="caution">
    <text evidence="15">The sequence shown here is derived from an EMBL/GenBank/DDBJ whole genome shotgun (WGS) entry which is preliminary data.</text>
</comment>
<evidence type="ECO:0000256" key="3">
    <source>
        <dbReference type="ARBA" id="ARBA00001941"/>
    </source>
</evidence>
<keyword evidence="16" id="KW-1185">Reference proteome</keyword>
<gene>
    <name evidence="15" type="ORF">CEP51_009595</name>
</gene>
<reference evidence="15 16" key="1">
    <citation type="submission" date="2017-06" db="EMBL/GenBank/DDBJ databases">
        <title>Comparative genomic analysis of Ambrosia Fusariam Clade fungi.</title>
        <authorList>
            <person name="Stajich J.E."/>
            <person name="Carrillo J."/>
            <person name="Kijimoto T."/>
            <person name="Eskalen A."/>
            <person name="O'Donnell K."/>
            <person name="Kasson M."/>
        </authorList>
    </citation>
    <scope>NUCLEOTIDE SEQUENCE [LARGE SCALE GENOMIC DNA]</scope>
    <source>
        <strain evidence="15 16">NRRL62606</strain>
    </source>
</reference>
<feature type="region of interest" description="Disordered" evidence="13">
    <location>
        <begin position="249"/>
        <end position="268"/>
    </location>
</feature>
<comment type="cofactor">
    <cofactor evidence="4">
        <name>Mg(2+)</name>
        <dbReference type="ChEBI" id="CHEBI:18420"/>
    </cofactor>
</comment>